<evidence type="ECO:0000256" key="1">
    <source>
        <dbReference type="SAM" id="Phobius"/>
    </source>
</evidence>
<comment type="caution">
    <text evidence="2">The sequence shown here is derived from an EMBL/GenBank/DDBJ whole genome shotgun (WGS) entry which is preliminary data.</text>
</comment>
<keyword evidence="1" id="KW-0472">Membrane</keyword>
<sequence>MSLLVLPSTNPLMNLAAGIFVYLVLTNTMVICNLALVVAVIDNCTAYKAIKKACVLRKGKNSMAFLLALPLNLGLVAIEALFRYRIVRSYHDHVFGRLRISMVLEGLFITYLFSLLMVLETITSYFFIKSCDSNFGREQAEICIQIKLVKDETRISDGSQGQEDE</sequence>
<organism evidence="2 3">
    <name type="scientific">Dovyalis caffra</name>
    <dbReference type="NCBI Taxonomy" id="77055"/>
    <lineage>
        <taxon>Eukaryota</taxon>
        <taxon>Viridiplantae</taxon>
        <taxon>Streptophyta</taxon>
        <taxon>Embryophyta</taxon>
        <taxon>Tracheophyta</taxon>
        <taxon>Spermatophyta</taxon>
        <taxon>Magnoliopsida</taxon>
        <taxon>eudicotyledons</taxon>
        <taxon>Gunneridae</taxon>
        <taxon>Pentapetalae</taxon>
        <taxon>rosids</taxon>
        <taxon>fabids</taxon>
        <taxon>Malpighiales</taxon>
        <taxon>Salicaceae</taxon>
        <taxon>Flacourtieae</taxon>
        <taxon>Dovyalis</taxon>
    </lineage>
</organism>
<accession>A0AAV1QSJ5</accession>
<proteinExistence type="predicted"/>
<dbReference type="Proteomes" id="UP001314170">
    <property type="component" value="Unassembled WGS sequence"/>
</dbReference>
<evidence type="ECO:0000313" key="3">
    <source>
        <dbReference type="Proteomes" id="UP001314170"/>
    </source>
</evidence>
<dbReference type="AlphaFoldDB" id="A0AAV1QSJ5"/>
<gene>
    <name evidence="2" type="ORF">DCAF_LOCUS585</name>
</gene>
<dbReference type="EMBL" id="CAWUPB010000058">
    <property type="protein sequence ID" value="CAK7322971.1"/>
    <property type="molecule type" value="Genomic_DNA"/>
</dbReference>
<dbReference type="PANTHER" id="PTHR33133">
    <property type="entry name" value="OS08G0107100 PROTEIN-RELATED"/>
    <property type="match status" value="1"/>
</dbReference>
<keyword evidence="1" id="KW-1133">Transmembrane helix</keyword>
<feature type="transmembrane region" description="Helical" evidence="1">
    <location>
        <begin position="106"/>
        <end position="128"/>
    </location>
</feature>
<evidence type="ECO:0000313" key="2">
    <source>
        <dbReference type="EMBL" id="CAK7322971.1"/>
    </source>
</evidence>
<feature type="transmembrane region" description="Helical" evidence="1">
    <location>
        <begin position="20"/>
        <end position="41"/>
    </location>
</feature>
<feature type="transmembrane region" description="Helical" evidence="1">
    <location>
        <begin position="62"/>
        <end position="86"/>
    </location>
</feature>
<name>A0AAV1QSJ5_9ROSI</name>
<keyword evidence="1" id="KW-0812">Transmembrane</keyword>
<keyword evidence="3" id="KW-1185">Reference proteome</keyword>
<protein>
    <submittedName>
        <fullName evidence="2">Uncharacterized protein</fullName>
    </submittedName>
</protein>
<dbReference type="PANTHER" id="PTHR33133:SF19">
    <property type="entry name" value="BINDING-PROTEIN-DEPENDENT TRANSPORT SYSTEMS INNER MEMBRANE COMPONENT"/>
    <property type="match status" value="1"/>
</dbReference>
<reference evidence="2 3" key="1">
    <citation type="submission" date="2024-01" db="EMBL/GenBank/DDBJ databases">
        <authorList>
            <person name="Waweru B."/>
        </authorList>
    </citation>
    <scope>NUCLEOTIDE SEQUENCE [LARGE SCALE GENOMIC DNA]</scope>
</reference>